<dbReference type="KEGG" id="cdq:BOQ54_14605"/>
<dbReference type="AlphaFoldDB" id="A0AAC9JRB8"/>
<feature type="domain" description="SsuA/THI5-like" evidence="2">
    <location>
        <begin position="39"/>
        <end position="237"/>
    </location>
</feature>
<protein>
    <submittedName>
        <fullName evidence="3">Nitrate ABC transporter substrate-binding protein</fullName>
    </submittedName>
</protein>
<dbReference type="InterPro" id="IPR015168">
    <property type="entry name" value="SsuA/THI5"/>
</dbReference>
<reference evidence="3 4" key="1">
    <citation type="submission" date="2016-11" db="EMBL/GenBank/DDBJ databases">
        <title>Complete genome sequence of the aerobically denitrifying bacterium Chelatococcus daeguensis TAD1.</title>
        <authorList>
            <person name="Yang Y."/>
            <person name="Huang S."/>
            <person name="Lin E."/>
        </authorList>
    </citation>
    <scope>NUCLEOTIDE SEQUENCE [LARGE SCALE GENOMIC DNA]</scope>
    <source>
        <strain evidence="3 4">TAD1</strain>
    </source>
</reference>
<keyword evidence="4" id="KW-1185">Reference proteome</keyword>
<feature type="signal peptide" evidence="1">
    <location>
        <begin position="1"/>
        <end position="25"/>
    </location>
</feature>
<dbReference type="PANTHER" id="PTHR31528:SF3">
    <property type="entry name" value="THIAMINE BIOSYNTHESIS PROTEIN HI_0357-RELATED"/>
    <property type="match status" value="1"/>
</dbReference>
<name>A0AAC9JRB8_9HYPH</name>
<evidence type="ECO:0000259" key="2">
    <source>
        <dbReference type="Pfam" id="PF09084"/>
    </source>
</evidence>
<dbReference type="Gene3D" id="3.40.190.10">
    <property type="entry name" value="Periplasmic binding protein-like II"/>
    <property type="match status" value="2"/>
</dbReference>
<dbReference type="Proteomes" id="UP000182703">
    <property type="component" value="Chromosome"/>
</dbReference>
<evidence type="ECO:0000256" key="1">
    <source>
        <dbReference type="SAM" id="SignalP"/>
    </source>
</evidence>
<accession>A0AAC9JRB8</accession>
<evidence type="ECO:0000313" key="4">
    <source>
        <dbReference type="Proteomes" id="UP000182703"/>
    </source>
</evidence>
<sequence length="334" mass="36624">MNGSKALAAGVTALAILAATSGAEALDKVRFGTNWVAQAEHGGYYQAVVDGTYAKYGLDVEIVPGGPQSNNRMLLPVGKLDFYMGGNMIQAFSAVQENIPTLVVAAHFQKDPQVIISHPGMDKWEDLKGATLLISKEGLASFYQWMVSQYGFSESQVRPYNYNAAPFIADKKAGQQGYLTSEPLAVEREAGFKPNVFLLADYGFSTYATTVETRRDLVEKNPDLVQRFVDASAIGWYNYLYGDNAKANEAIKRDNPEMTDEQIAYSVAKMKEYGIVDSGDASDKGIGAMTDERMKDFFDKMVKAGVVPADLDYKKSYTLQFVNKGVGLDLKPKN</sequence>
<dbReference type="InterPro" id="IPR027939">
    <property type="entry name" value="NMT1/THI5"/>
</dbReference>
<gene>
    <name evidence="3" type="ORF">BOQ54_14605</name>
</gene>
<keyword evidence="1" id="KW-0732">Signal</keyword>
<dbReference type="RefSeq" id="WP_055457779.1">
    <property type="nucleotide sequence ID" value="NZ_CP018095.1"/>
</dbReference>
<evidence type="ECO:0000313" key="3">
    <source>
        <dbReference type="EMBL" id="APF38398.1"/>
    </source>
</evidence>
<dbReference type="Pfam" id="PF09084">
    <property type="entry name" value="NMT1"/>
    <property type="match status" value="1"/>
</dbReference>
<dbReference type="SUPFAM" id="SSF53850">
    <property type="entry name" value="Periplasmic binding protein-like II"/>
    <property type="match status" value="1"/>
</dbReference>
<organism evidence="3 4">
    <name type="scientific">Chelatococcus daeguensis</name>
    <dbReference type="NCBI Taxonomy" id="444444"/>
    <lineage>
        <taxon>Bacteria</taxon>
        <taxon>Pseudomonadati</taxon>
        <taxon>Pseudomonadota</taxon>
        <taxon>Alphaproteobacteria</taxon>
        <taxon>Hyphomicrobiales</taxon>
        <taxon>Chelatococcaceae</taxon>
        <taxon>Chelatococcus</taxon>
    </lineage>
</organism>
<dbReference type="GO" id="GO:0009228">
    <property type="term" value="P:thiamine biosynthetic process"/>
    <property type="evidence" value="ECO:0007669"/>
    <property type="project" value="InterPro"/>
</dbReference>
<feature type="chain" id="PRO_5042157787" evidence="1">
    <location>
        <begin position="26"/>
        <end position="334"/>
    </location>
</feature>
<dbReference type="PANTHER" id="PTHR31528">
    <property type="entry name" value="4-AMINO-5-HYDROXYMETHYL-2-METHYLPYRIMIDINE PHOSPHATE SYNTHASE THI11-RELATED"/>
    <property type="match status" value="1"/>
</dbReference>
<proteinExistence type="predicted"/>
<dbReference type="EMBL" id="CP018095">
    <property type="protein sequence ID" value="APF38398.1"/>
    <property type="molecule type" value="Genomic_DNA"/>
</dbReference>